<feature type="compositionally biased region" description="Polar residues" evidence="2">
    <location>
        <begin position="251"/>
        <end position="260"/>
    </location>
</feature>
<dbReference type="Gene3D" id="1.20.58.1070">
    <property type="match status" value="1"/>
</dbReference>
<comment type="similarity">
    <text evidence="1">Belongs to the gemin-2 family.</text>
</comment>
<dbReference type="RefSeq" id="XP_030528187.1">
    <property type="nucleotide sequence ID" value="XM_030672327.2"/>
</dbReference>
<dbReference type="AlphaFoldDB" id="A0A8B8P037"/>
<evidence type="ECO:0000256" key="1">
    <source>
        <dbReference type="ARBA" id="ARBA00025758"/>
    </source>
</evidence>
<feature type="region of interest" description="Disordered" evidence="2">
    <location>
        <begin position="251"/>
        <end position="281"/>
    </location>
</feature>
<dbReference type="GO" id="GO:0032797">
    <property type="term" value="C:SMN complex"/>
    <property type="evidence" value="ECO:0007669"/>
    <property type="project" value="TreeGrafter"/>
</dbReference>
<sequence>MADCIDSPPITPLSPSSEITRRLPSSIGERHGTLGSASPDERGRDGPPATASGVEGSIETSCQVQESRDCALGTLSAEVCASIVNVMGTSSSPKARGSVCFQEVIEEDSAEEAKRGSVFEAMGNQSSLDLNGDGEFLGNGKVSAGLLEIKKQQLLNDLEGGSIFREVARSEFVTDESPAIDVIGVATDGNKISGELVYTCDDMEGKNGIDGSLGRSLKIQVIDDTALIEPLSFPGIVNGGDKEMGMVASSTRCSEGNANKNAKEVADVKKTRGPRRKGKGAKRDNLVLFDEPVDACRTEGDGTIRRYLREEMEALRFVNISEQPKFWRKIYDGLGPVAREYANLASSKHWAQSTLSYHCQRQSLGRAQDPGILGEGCKEQVGVVLENTEDSETNCMDLDPACGQNISCEDVDIIEEGGEEDSDNSYEYFASIQRPAFLVEGEPNFDSGPPEDGLEFLRRVRWEAAQIPNVKVAKLDQSKLHKEQSTYMPVIPEIAKCPEHLMPLKQWEDAFLEDFSMLRRALSSVESASAEISGKLHSLIKVVQKYPVQHPKSNASEILNDCQTAREVDEAVLNPGREYLGSEKSEDPMLFTILGMDSVARVSMLRKRIDSVEAASLLSRNDCLWLFALCAAVDTPLDSNTCASLRSLLRKCASLRAQKAEMDGEVIMLNILATISGRYFGQSEN</sequence>
<dbReference type="GO" id="GO:0000387">
    <property type="term" value="P:spliceosomal snRNP assembly"/>
    <property type="evidence" value="ECO:0007669"/>
    <property type="project" value="InterPro"/>
</dbReference>
<dbReference type="PANTHER" id="PTHR12794">
    <property type="entry name" value="GEMIN2"/>
    <property type="match status" value="1"/>
</dbReference>
<dbReference type="InterPro" id="IPR035426">
    <property type="entry name" value="Gemin2/Brr1"/>
</dbReference>
<feature type="region of interest" description="Disordered" evidence="2">
    <location>
        <begin position="1"/>
        <end position="60"/>
    </location>
</feature>
<dbReference type="GO" id="GO:0005634">
    <property type="term" value="C:nucleus"/>
    <property type="evidence" value="ECO:0007669"/>
    <property type="project" value="TreeGrafter"/>
</dbReference>
<proteinExistence type="inferred from homology"/>
<dbReference type="Proteomes" id="UP000827889">
    <property type="component" value="Chromosome 10"/>
</dbReference>
<dbReference type="OrthoDB" id="428895at2759"/>
<evidence type="ECO:0000313" key="3">
    <source>
        <dbReference type="Proteomes" id="UP000827889"/>
    </source>
</evidence>
<name>A0A8B8P037_9MYRT</name>
<protein>
    <submittedName>
        <fullName evidence="4">Uncharacterized protein LOC115739304 isoform X1</fullName>
    </submittedName>
</protein>
<keyword evidence="3" id="KW-1185">Reference proteome</keyword>
<organism evidence="3 4">
    <name type="scientific">Rhodamnia argentea</name>
    <dbReference type="NCBI Taxonomy" id="178133"/>
    <lineage>
        <taxon>Eukaryota</taxon>
        <taxon>Viridiplantae</taxon>
        <taxon>Streptophyta</taxon>
        <taxon>Embryophyta</taxon>
        <taxon>Tracheophyta</taxon>
        <taxon>Spermatophyta</taxon>
        <taxon>Magnoliopsida</taxon>
        <taxon>eudicotyledons</taxon>
        <taxon>Gunneridae</taxon>
        <taxon>Pentapetalae</taxon>
        <taxon>rosids</taxon>
        <taxon>malvids</taxon>
        <taxon>Myrtales</taxon>
        <taxon>Myrtaceae</taxon>
        <taxon>Myrtoideae</taxon>
        <taxon>Myrteae</taxon>
        <taxon>Australasian group</taxon>
        <taxon>Rhodamnia</taxon>
    </lineage>
</organism>
<gene>
    <name evidence="4" type="primary">LOC115739304</name>
</gene>
<reference evidence="4" key="1">
    <citation type="submission" date="2025-08" db="UniProtKB">
        <authorList>
            <consortium name="RefSeq"/>
        </authorList>
    </citation>
    <scope>IDENTIFICATION</scope>
    <source>
        <tissue evidence="4">Leaf</tissue>
    </source>
</reference>
<feature type="compositionally biased region" description="Basic and acidic residues" evidence="2">
    <location>
        <begin position="261"/>
        <end position="270"/>
    </location>
</feature>
<evidence type="ECO:0000313" key="4">
    <source>
        <dbReference type="RefSeq" id="XP_030528187.1"/>
    </source>
</evidence>
<dbReference type="KEGG" id="rarg:115739304"/>
<dbReference type="GeneID" id="115739304"/>
<evidence type="ECO:0000256" key="2">
    <source>
        <dbReference type="SAM" id="MobiDB-lite"/>
    </source>
</evidence>
<dbReference type="PANTHER" id="PTHR12794:SF0">
    <property type="entry name" value="GEM-ASSOCIATED PROTEIN 2"/>
    <property type="match status" value="1"/>
</dbReference>
<accession>A0A8B8P037</accession>
<dbReference type="Pfam" id="PF04938">
    <property type="entry name" value="SIP1"/>
    <property type="match status" value="1"/>
</dbReference>
<feature type="compositionally biased region" description="Basic residues" evidence="2">
    <location>
        <begin position="271"/>
        <end position="280"/>
    </location>
</feature>